<sequence>MPKTIKSAFHEFHRDVVNIETSRTQKALASRDWLIEQLNKLELDESLSFPFRYGARQLNIGSFQRKTKIRELDDIDLFFCFTADNAFYTKISDDHYVISTVNSSHRLKSLSDDGILNSRKVIEKVKNSLAKISQYKNADLHRRGEAATLSLTSYEWVFDIVPCFYTDTGLYLIPNGEGGWKQTNPSVDQVRITTENQAKNGKLLQLVRTVKYWSKIHLPNDTISSYLLENFVIKYSQMKESLSDDIVYDLRDFLQYLSHNIYYPLYTESTFQGDLNSLNEERKKIISDKSIWSASKINEALHAELFNYDLPKAISIWQEVFGNNFPKLELKDEQNSTV</sequence>
<dbReference type="RefSeq" id="WP_144074105.1">
    <property type="nucleotide sequence ID" value="NZ_CP076128.1"/>
</dbReference>
<dbReference type="Proteomes" id="UP000682802">
    <property type="component" value="Chromosome 1"/>
</dbReference>
<evidence type="ECO:0000313" key="1">
    <source>
        <dbReference type="EMBL" id="QWG06700.1"/>
    </source>
</evidence>
<evidence type="ECO:0008006" key="3">
    <source>
        <dbReference type="Google" id="ProtNLM"/>
    </source>
</evidence>
<name>A0ABX8GSX8_9BACT</name>
<dbReference type="EMBL" id="CP076128">
    <property type="protein sequence ID" value="QWG06700.1"/>
    <property type="molecule type" value="Genomic_DNA"/>
</dbReference>
<reference evidence="1 2" key="1">
    <citation type="submission" date="2021-05" db="EMBL/GenBank/DDBJ databases">
        <title>Comparative genomic studies on the polysaccharide-degrading batcterial strains of the Flammeovirga genus.</title>
        <authorList>
            <person name="Zewei F."/>
            <person name="Zheng Z."/>
            <person name="Yu L."/>
            <person name="Ruyue G."/>
            <person name="Yanhong M."/>
            <person name="Yuanyuan C."/>
            <person name="Jingyan G."/>
            <person name="Wenjun H."/>
        </authorList>
    </citation>
    <scope>NUCLEOTIDE SEQUENCE [LARGE SCALE GENOMIC DNA]</scope>
    <source>
        <strain evidence="1 2">YS10</strain>
    </source>
</reference>
<keyword evidence="2" id="KW-1185">Reference proteome</keyword>
<dbReference type="Gene3D" id="3.30.460.90">
    <property type="match status" value="1"/>
</dbReference>
<accession>A0ABX8GSX8</accession>
<proteinExistence type="predicted"/>
<evidence type="ECO:0000313" key="2">
    <source>
        <dbReference type="Proteomes" id="UP000682802"/>
    </source>
</evidence>
<organism evidence="1 2">
    <name type="scientific">Flammeovirga kamogawensis</name>
    <dbReference type="NCBI Taxonomy" id="373891"/>
    <lineage>
        <taxon>Bacteria</taxon>
        <taxon>Pseudomonadati</taxon>
        <taxon>Bacteroidota</taxon>
        <taxon>Cytophagia</taxon>
        <taxon>Cytophagales</taxon>
        <taxon>Flammeovirgaceae</taxon>
        <taxon>Flammeovirga</taxon>
    </lineage>
</organism>
<protein>
    <recommendedName>
        <fullName evidence="3">Nucleotidyltransferase</fullName>
    </recommendedName>
</protein>
<gene>
    <name evidence="1" type="ORF">KM029_15495</name>
</gene>
<dbReference type="Pfam" id="PF18144">
    <property type="entry name" value="SMODS"/>
    <property type="match status" value="1"/>
</dbReference>